<comment type="caution">
    <text evidence="3">The sequence shown here is derived from an EMBL/GenBank/DDBJ whole genome shotgun (WGS) entry which is preliminary data.</text>
</comment>
<dbReference type="AlphaFoldDB" id="A0A8T4J1G2"/>
<feature type="chain" id="PRO_5039379666" evidence="2">
    <location>
        <begin position="33"/>
        <end position="427"/>
    </location>
</feature>
<accession>A0A8T4J1G2</accession>
<gene>
    <name evidence="3" type="ORF">KDA82_20705</name>
</gene>
<evidence type="ECO:0000313" key="4">
    <source>
        <dbReference type="Proteomes" id="UP000675554"/>
    </source>
</evidence>
<dbReference type="SUPFAM" id="SSF53474">
    <property type="entry name" value="alpha/beta-Hydrolases"/>
    <property type="match status" value="1"/>
</dbReference>
<keyword evidence="4" id="KW-1185">Reference proteome</keyword>
<evidence type="ECO:0000256" key="2">
    <source>
        <dbReference type="SAM" id="SignalP"/>
    </source>
</evidence>
<organism evidence="3 4">
    <name type="scientific">Streptomyces daliensis</name>
    <dbReference type="NCBI Taxonomy" id="299421"/>
    <lineage>
        <taxon>Bacteria</taxon>
        <taxon>Bacillati</taxon>
        <taxon>Actinomycetota</taxon>
        <taxon>Actinomycetes</taxon>
        <taxon>Kitasatosporales</taxon>
        <taxon>Streptomycetaceae</taxon>
        <taxon>Streptomyces</taxon>
    </lineage>
</organism>
<evidence type="ECO:0000256" key="1">
    <source>
        <dbReference type="SAM" id="MobiDB-lite"/>
    </source>
</evidence>
<proteinExistence type="predicted"/>
<protein>
    <submittedName>
        <fullName evidence="3">Alpha/beta hydrolase</fullName>
    </submittedName>
</protein>
<dbReference type="GO" id="GO:0016787">
    <property type="term" value="F:hydrolase activity"/>
    <property type="evidence" value="ECO:0007669"/>
    <property type="project" value="UniProtKB-KW"/>
</dbReference>
<name>A0A8T4J1G2_9ACTN</name>
<keyword evidence="2" id="KW-0732">Signal</keyword>
<reference evidence="3" key="1">
    <citation type="submission" date="2021-04" db="EMBL/GenBank/DDBJ databases">
        <title>Sequencing of actinobacteria type strains.</title>
        <authorList>
            <person name="Nguyen G.-S."/>
            <person name="Wentzel A."/>
        </authorList>
    </citation>
    <scope>NUCLEOTIDE SEQUENCE</scope>
    <source>
        <strain evidence="3">DSM 42095</strain>
    </source>
</reference>
<dbReference type="Proteomes" id="UP000675554">
    <property type="component" value="Unassembled WGS sequence"/>
</dbReference>
<dbReference type="InterPro" id="IPR029058">
    <property type="entry name" value="AB_hydrolase_fold"/>
</dbReference>
<keyword evidence="3" id="KW-0378">Hydrolase</keyword>
<feature type="region of interest" description="Disordered" evidence="1">
    <location>
        <begin position="36"/>
        <end position="55"/>
    </location>
</feature>
<feature type="signal peptide" evidence="2">
    <location>
        <begin position="1"/>
        <end position="32"/>
    </location>
</feature>
<dbReference type="EMBL" id="JAGSMN010000475">
    <property type="protein sequence ID" value="MBR7675394.1"/>
    <property type="molecule type" value="Genomic_DNA"/>
</dbReference>
<sequence length="427" mass="45214">MKRHKRTRASARLLGLSAAVLSAAAAAFTYTAATGAAAPNEETERSANPSSGATRTVRYDLGDEAWKLPQTGEPAELTGVVHYPANLGTGRHPLIVMLHGWHETCADRKADAARTAAEASGDDAAYEAASAMLFAWPCAKGTPALPSERGYDYVARELAAQGFVVASVGGNGINASPLSGDDNPAARADVINRHLRMWQELSSKGKGELAGKFVDPATGAARRVGFAHHVDMGNVGIMGHSRAGAGATWQAADSHRRQWPKGVDVKAVAAVAPAYNVMTEDMSPYTITKTPFATFRGTCDGQVGGEAFSFAADAAKGNRSGFYRFAIHGANHNYFNTQWSPQSRQVAAFDDATPVKGHPGQCTDREDAAPTRQLTEKQQRHVATTYLGAFFRRHLLGDTGQDQVLTGARHPDAAITDVDVTATAPST</sequence>
<dbReference type="Gene3D" id="3.40.50.1820">
    <property type="entry name" value="alpha/beta hydrolase"/>
    <property type="match status" value="1"/>
</dbReference>
<evidence type="ECO:0000313" key="3">
    <source>
        <dbReference type="EMBL" id="MBR7675394.1"/>
    </source>
</evidence>